<name>A0A1B3XVS9_9BACI</name>
<keyword evidence="4" id="KW-1185">Reference proteome</keyword>
<feature type="region of interest" description="Disordered" evidence="1">
    <location>
        <begin position="42"/>
        <end position="96"/>
    </location>
</feature>
<dbReference type="AlphaFoldDB" id="A0A1B3XVS9"/>
<keyword evidence="2" id="KW-1133">Transmembrane helix</keyword>
<evidence type="ECO:0000313" key="4">
    <source>
        <dbReference type="Proteomes" id="UP000077926"/>
    </source>
</evidence>
<gene>
    <name evidence="3" type="ORF">ABE28_023435</name>
</gene>
<keyword evidence="2" id="KW-0812">Transmembrane</keyword>
<feature type="transmembrane region" description="Helical" evidence="2">
    <location>
        <begin position="115"/>
        <end position="134"/>
    </location>
</feature>
<dbReference type="RefSeq" id="WP_064467013.1">
    <property type="nucleotide sequence ID" value="NZ_CP017080.1"/>
</dbReference>
<dbReference type="KEGG" id="bmur:ABE28_023435"/>
<evidence type="ECO:0000256" key="2">
    <source>
        <dbReference type="SAM" id="Phobius"/>
    </source>
</evidence>
<accession>A0A1B3XVS9</accession>
<dbReference type="STRING" id="264697.ABE28_023435"/>
<protein>
    <submittedName>
        <fullName evidence="3">Uncharacterized protein</fullName>
    </submittedName>
</protein>
<dbReference type="Proteomes" id="UP000077926">
    <property type="component" value="Chromosome"/>
</dbReference>
<organism evidence="3 4">
    <name type="scientific">Peribacillus muralis</name>
    <dbReference type="NCBI Taxonomy" id="264697"/>
    <lineage>
        <taxon>Bacteria</taxon>
        <taxon>Bacillati</taxon>
        <taxon>Bacillota</taxon>
        <taxon>Bacilli</taxon>
        <taxon>Bacillales</taxon>
        <taxon>Bacillaceae</taxon>
        <taxon>Peribacillus</taxon>
    </lineage>
</organism>
<sequence>MNKLGAMRFLISIVAFFLLMVQAVIGIMMFVDGSDNMKRQAMVGQPAEAGTVGEEPSSDSAAETVPETSGNMGTPPQGLGNGGGKQGEMPNGGGFERGNSLAGKYTGFYQGSGGLVASIILLLIGGAGIITSIVSRKTEV</sequence>
<evidence type="ECO:0000313" key="3">
    <source>
        <dbReference type="EMBL" id="AOH57310.1"/>
    </source>
</evidence>
<evidence type="ECO:0000256" key="1">
    <source>
        <dbReference type="SAM" id="MobiDB-lite"/>
    </source>
</evidence>
<feature type="compositionally biased region" description="Polar residues" evidence="1">
    <location>
        <begin position="58"/>
        <end position="72"/>
    </location>
</feature>
<dbReference type="OrthoDB" id="2917190at2"/>
<reference evidence="3 4" key="1">
    <citation type="submission" date="2016-08" db="EMBL/GenBank/DDBJ databases">
        <title>Complete genome sequence of Bacillus muralis G25-68, a strain with toxicity to nematodes.</title>
        <authorList>
            <person name="Zheng Z."/>
        </authorList>
    </citation>
    <scope>NUCLEOTIDE SEQUENCE [LARGE SCALE GENOMIC DNA]</scope>
    <source>
        <strain evidence="3 4">G25-68</strain>
    </source>
</reference>
<proteinExistence type="predicted"/>
<dbReference type="EMBL" id="CP017080">
    <property type="protein sequence ID" value="AOH57310.1"/>
    <property type="molecule type" value="Genomic_DNA"/>
</dbReference>
<keyword evidence="2" id="KW-0472">Membrane</keyword>
<feature type="compositionally biased region" description="Gly residues" evidence="1">
    <location>
        <begin position="79"/>
        <end position="96"/>
    </location>
</feature>